<sequence>MFIKALVIFFITLLFCLSGQAGGLTAEQQAAKVKGITLYNQHKAISAVPYLEIAAKAGDRDAQYYLGEALRFNNRYMTEDAYKWYVAAADQGDYYAMYRLSGSENDLCSIMSNCPVDTKTPGDWLLQGRGEAKSKADKGDIEAMYVLTYLTNKDEWLEKAADAGFPQAQYDLALMYEEGRKFYFPPWDKSEKVEELLRKSAEGGFPKGMMMLFRVVYDKGNVKEAQYWAEKAAETGFVSGVLGYGMYSAHEPDLIKLPLNLVKGYGLVSLLLELDGGGAKDDAEYILPKIAAKMTPEQIEEAKAYAKEWKATHPPLSFFPDKLGF</sequence>
<dbReference type="InterPro" id="IPR011990">
    <property type="entry name" value="TPR-like_helical_dom_sf"/>
</dbReference>
<proteinExistence type="predicted"/>
<dbReference type="Gene3D" id="1.25.40.10">
    <property type="entry name" value="Tetratricopeptide repeat domain"/>
    <property type="match status" value="2"/>
</dbReference>
<evidence type="ECO:0000313" key="3">
    <source>
        <dbReference type="Proteomes" id="UP001476583"/>
    </source>
</evidence>
<dbReference type="EMBL" id="CP148074">
    <property type="protein sequence ID" value="WXL24747.1"/>
    <property type="molecule type" value="Genomic_DNA"/>
</dbReference>
<gene>
    <name evidence="2" type="ORF">WG219_15710</name>
</gene>
<evidence type="ECO:0000256" key="1">
    <source>
        <dbReference type="SAM" id="SignalP"/>
    </source>
</evidence>
<reference evidence="2 3" key="1">
    <citation type="submission" date="2024-03" db="EMBL/GenBank/DDBJ databases">
        <title>Complete genome of BD2.</title>
        <authorList>
            <person name="Cao G."/>
        </authorList>
    </citation>
    <scope>NUCLEOTIDE SEQUENCE [LARGE SCALE GENOMIC DNA]</scope>
    <source>
        <strain evidence="2 3">BD2</strain>
    </source>
</reference>
<dbReference type="PANTHER" id="PTHR11102">
    <property type="entry name" value="SEL-1-LIKE PROTEIN"/>
    <property type="match status" value="1"/>
</dbReference>
<keyword evidence="1" id="KW-0732">Signal</keyword>
<name>A0ABZ2REH1_ECTME</name>
<dbReference type="Proteomes" id="UP001476583">
    <property type="component" value="Chromosome"/>
</dbReference>
<keyword evidence="3" id="KW-1185">Reference proteome</keyword>
<feature type="chain" id="PRO_5045309508" evidence="1">
    <location>
        <begin position="22"/>
        <end position="325"/>
    </location>
</feature>
<dbReference type="SUPFAM" id="SSF81901">
    <property type="entry name" value="HCP-like"/>
    <property type="match status" value="2"/>
</dbReference>
<feature type="signal peptide" evidence="1">
    <location>
        <begin position="1"/>
        <end position="21"/>
    </location>
</feature>
<dbReference type="InterPro" id="IPR050767">
    <property type="entry name" value="Sel1_AlgK"/>
</dbReference>
<organism evidence="2 3">
    <name type="scientific">Ectopseudomonas mendocina</name>
    <name type="common">Pseudomonas mendocina</name>
    <dbReference type="NCBI Taxonomy" id="300"/>
    <lineage>
        <taxon>Bacteria</taxon>
        <taxon>Pseudomonadati</taxon>
        <taxon>Pseudomonadota</taxon>
        <taxon>Gammaproteobacteria</taxon>
        <taxon>Pseudomonadales</taxon>
        <taxon>Pseudomonadaceae</taxon>
        <taxon>Ectopseudomonas</taxon>
    </lineage>
</organism>
<accession>A0ABZ2REH1</accession>
<dbReference type="PANTHER" id="PTHR11102:SF160">
    <property type="entry name" value="ERAD-ASSOCIATED E3 UBIQUITIN-PROTEIN LIGASE COMPONENT HRD3"/>
    <property type="match status" value="1"/>
</dbReference>
<protein>
    <submittedName>
        <fullName evidence="2">Sel1 repeat family protein</fullName>
    </submittedName>
</protein>
<evidence type="ECO:0000313" key="2">
    <source>
        <dbReference type="EMBL" id="WXL24747.1"/>
    </source>
</evidence>